<dbReference type="RefSeq" id="WP_014181213.1">
    <property type="nucleotide sequence ID" value="NC_016582.1"/>
</dbReference>
<dbReference type="eggNOG" id="COG3971">
    <property type="taxonomic scope" value="Bacteria"/>
</dbReference>
<evidence type="ECO:0000256" key="1">
    <source>
        <dbReference type="SAM" id="MobiDB-lite"/>
    </source>
</evidence>
<evidence type="ECO:0000313" key="3">
    <source>
        <dbReference type="Proteomes" id="UP000000377"/>
    </source>
</evidence>
<dbReference type="PANTHER" id="PTHR30143:SF0">
    <property type="entry name" value="2-KETO-4-PENTENOATE HYDRATASE"/>
    <property type="match status" value="1"/>
</dbReference>
<name>D7BW54_STRBB</name>
<evidence type="ECO:0000313" key="2">
    <source>
        <dbReference type="EMBL" id="ADI11764.1"/>
    </source>
</evidence>
<dbReference type="InterPro" id="IPR036663">
    <property type="entry name" value="Fumarylacetoacetase_C_sf"/>
</dbReference>
<sequence length="104" mass="10634">MGLRGEGLSPGRAGALRSRVDAGSTQNLRTVEGAEAEVALLLEQDLDLGRHTGADVVRAAVFALPVLEVVDSRIANWDIDLADTIADNGSSGAFAVGAVPVPLA</sequence>
<organism evidence="2 3">
    <name type="scientific">Streptomyces bingchenggensis (strain BCW-1)</name>
    <dbReference type="NCBI Taxonomy" id="749414"/>
    <lineage>
        <taxon>Bacteria</taxon>
        <taxon>Bacillati</taxon>
        <taxon>Actinomycetota</taxon>
        <taxon>Actinomycetes</taxon>
        <taxon>Kitasatosporales</taxon>
        <taxon>Streptomycetaceae</taxon>
        <taxon>Streptomyces</taxon>
    </lineage>
</organism>
<dbReference type="GO" id="GO:0005737">
    <property type="term" value="C:cytoplasm"/>
    <property type="evidence" value="ECO:0007669"/>
    <property type="project" value="TreeGrafter"/>
</dbReference>
<reference evidence="2 3" key="1">
    <citation type="journal article" date="2010" name="J. Bacteriol.">
        <title>Genome sequence of the milbemycin-producing bacterium Streptomyces bingchenggensis.</title>
        <authorList>
            <person name="Wang X.J."/>
            <person name="Yan Y.J."/>
            <person name="Zhang B."/>
            <person name="An J."/>
            <person name="Wang J.J."/>
            <person name="Tian J."/>
            <person name="Jiang L."/>
            <person name="Chen Y.H."/>
            <person name="Huang S.X."/>
            <person name="Yin M."/>
            <person name="Zhang J."/>
            <person name="Gao A.L."/>
            <person name="Liu C.X."/>
            <person name="Zhu Z.X."/>
            <person name="Xiang W.S."/>
        </authorList>
    </citation>
    <scope>NUCLEOTIDE SEQUENCE [LARGE SCALE GENOMIC DNA]</scope>
    <source>
        <strain evidence="2 3">BCW-1</strain>
    </source>
</reference>
<dbReference type="AlphaFoldDB" id="D7BW54"/>
<dbReference type="InterPro" id="IPR050772">
    <property type="entry name" value="Hydratase-Decarb/MhpD_sf"/>
</dbReference>
<accession>D7BW54</accession>
<dbReference type="STRING" id="749414.SBI_08646"/>
<feature type="region of interest" description="Disordered" evidence="1">
    <location>
        <begin position="1"/>
        <end position="20"/>
    </location>
</feature>
<keyword evidence="3" id="KW-1185">Reference proteome</keyword>
<proteinExistence type="predicted"/>
<protein>
    <submittedName>
        <fullName evidence="2">2-keto-4-pentenoate hydratase</fullName>
    </submittedName>
</protein>
<dbReference type="GO" id="GO:0008684">
    <property type="term" value="F:2-oxopent-4-enoate hydratase activity"/>
    <property type="evidence" value="ECO:0007669"/>
    <property type="project" value="TreeGrafter"/>
</dbReference>
<dbReference type="KEGG" id="sbh:SBI_08646"/>
<dbReference type="Gene3D" id="3.90.850.10">
    <property type="entry name" value="Fumarylacetoacetase-like, C-terminal domain"/>
    <property type="match status" value="1"/>
</dbReference>
<dbReference type="PANTHER" id="PTHR30143">
    <property type="entry name" value="ACID HYDRATASE"/>
    <property type="match status" value="1"/>
</dbReference>
<dbReference type="HOGENOM" id="CLU_2248505_0_0_11"/>
<dbReference type="Proteomes" id="UP000000377">
    <property type="component" value="Chromosome"/>
</dbReference>
<dbReference type="PATRIC" id="fig|749414.3.peg.8894"/>
<gene>
    <name evidence="2" type="ordered locus">SBI_08646</name>
</gene>
<dbReference type="EMBL" id="CP002047">
    <property type="protein sequence ID" value="ADI11764.1"/>
    <property type="molecule type" value="Genomic_DNA"/>
</dbReference>
<dbReference type="SUPFAM" id="SSF56529">
    <property type="entry name" value="FAH"/>
    <property type="match status" value="1"/>
</dbReference>